<comment type="caution">
    <text evidence="1">The sequence shown here is derived from an EMBL/GenBank/DDBJ whole genome shotgun (WGS) entry which is preliminary data.</text>
</comment>
<dbReference type="AlphaFoldDB" id="A0AAN9K220"/>
<accession>A0AAN9K220</accession>
<reference evidence="1 2" key="1">
    <citation type="submission" date="2024-01" db="EMBL/GenBank/DDBJ databases">
        <title>The genomes of 5 underutilized Papilionoideae crops provide insights into root nodulation and disease resistance.</title>
        <authorList>
            <person name="Yuan L."/>
        </authorList>
    </citation>
    <scope>NUCLEOTIDE SEQUENCE [LARGE SCALE GENOMIC DNA]</scope>
    <source>
        <strain evidence="1">LY-2023</strain>
        <tissue evidence="1">Leaf</tissue>
    </source>
</reference>
<proteinExistence type="predicted"/>
<keyword evidence="2" id="KW-1185">Reference proteome</keyword>
<sequence>MGNANDQEDRAISGAFDPSAAKPFICVAHAPNSCPPIRAFSSDSMANSPSHNPCRSRSSILFGPQVKQVVKTGVNEAFGIACLNNPLMGQERWGTL</sequence>
<gene>
    <name evidence="1" type="ORF">RJT34_06770</name>
</gene>
<dbReference type="Proteomes" id="UP001359559">
    <property type="component" value="Unassembled WGS sequence"/>
</dbReference>
<dbReference type="EMBL" id="JAYKXN010000002">
    <property type="protein sequence ID" value="KAK7309775.1"/>
    <property type="molecule type" value="Genomic_DNA"/>
</dbReference>
<organism evidence="1 2">
    <name type="scientific">Clitoria ternatea</name>
    <name type="common">Butterfly pea</name>
    <dbReference type="NCBI Taxonomy" id="43366"/>
    <lineage>
        <taxon>Eukaryota</taxon>
        <taxon>Viridiplantae</taxon>
        <taxon>Streptophyta</taxon>
        <taxon>Embryophyta</taxon>
        <taxon>Tracheophyta</taxon>
        <taxon>Spermatophyta</taxon>
        <taxon>Magnoliopsida</taxon>
        <taxon>eudicotyledons</taxon>
        <taxon>Gunneridae</taxon>
        <taxon>Pentapetalae</taxon>
        <taxon>rosids</taxon>
        <taxon>fabids</taxon>
        <taxon>Fabales</taxon>
        <taxon>Fabaceae</taxon>
        <taxon>Papilionoideae</taxon>
        <taxon>50 kb inversion clade</taxon>
        <taxon>NPAAA clade</taxon>
        <taxon>indigoferoid/millettioid clade</taxon>
        <taxon>Phaseoleae</taxon>
        <taxon>Clitoria</taxon>
    </lineage>
</organism>
<evidence type="ECO:0000313" key="2">
    <source>
        <dbReference type="Proteomes" id="UP001359559"/>
    </source>
</evidence>
<name>A0AAN9K220_CLITE</name>
<protein>
    <submittedName>
        <fullName evidence="1">Uncharacterized protein</fullName>
    </submittedName>
</protein>
<evidence type="ECO:0000313" key="1">
    <source>
        <dbReference type="EMBL" id="KAK7309775.1"/>
    </source>
</evidence>